<name>A0ABW9ERC4_9BURK</name>
<comment type="caution">
    <text evidence="1">The sequence shown here is derived from an EMBL/GenBank/DDBJ whole genome shotgun (WGS) entry which is preliminary data.</text>
</comment>
<keyword evidence="2" id="KW-1185">Reference proteome</keyword>
<sequence length="207" mass="22988">MGIVASGDEGWNSFAADSEYLYCVKSIDELTKLFEATGVHADAIKNRMLAAILDPESALRAQLTDALNEHVVHAVWHADEVYSGVVPRVEAEAYDASQTSYELERDLTKVWNAEDDPDTWVIEVTALVKAEVSINLTFYVFDSIDREEIELGSESIKRDVELEVQAFLNCSGVQADTGPELWNVDVEIAPSDYDVEVGEVEPDFSDH</sequence>
<dbReference type="EMBL" id="JAQQCL010000051">
    <property type="protein sequence ID" value="MFM0721685.1"/>
    <property type="molecule type" value="Genomic_DNA"/>
</dbReference>
<reference evidence="1 2" key="1">
    <citation type="journal article" date="2024" name="Chem. Sci.">
        <title>Discovery of megapolipeptins by genome mining of a Burkholderiales bacteria collection.</title>
        <authorList>
            <person name="Paulo B.S."/>
            <person name="Recchia M.J.J."/>
            <person name="Lee S."/>
            <person name="Fergusson C.H."/>
            <person name="Romanowski S.B."/>
            <person name="Hernandez A."/>
            <person name="Krull N."/>
            <person name="Liu D.Y."/>
            <person name="Cavanagh H."/>
            <person name="Bos A."/>
            <person name="Gray C.A."/>
            <person name="Murphy B.T."/>
            <person name="Linington R.G."/>
            <person name="Eustaquio A.S."/>
        </authorList>
    </citation>
    <scope>NUCLEOTIDE SEQUENCE [LARGE SCALE GENOMIC DNA]</scope>
    <source>
        <strain evidence="1 2">RL17-350-BIC-E</strain>
    </source>
</reference>
<evidence type="ECO:0000313" key="2">
    <source>
        <dbReference type="Proteomes" id="UP001629392"/>
    </source>
</evidence>
<organism evidence="1 2">
    <name type="scientific">Paraburkholderia strydomiana</name>
    <dbReference type="NCBI Taxonomy" id="1245417"/>
    <lineage>
        <taxon>Bacteria</taxon>
        <taxon>Pseudomonadati</taxon>
        <taxon>Pseudomonadota</taxon>
        <taxon>Betaproteobacteria</taxon>
        <taxon>Burkholderiales</taxon>
        <taxon>Burkholderiaceae</taxon>
        <taxon>Paraburkholderia</taxon>
    </lineage>
</organism>
<protein>
    <submittedName>
        <fullName evidence="1">Uncharacterized protein</fullName>
    </submittedName>
</protein>
<dbReference type="RefSeq" id="WP_408157811.1">
    <property type="nucleotide sequence ID" value="NZ_JAQQCL010000051.1"/>
</dbReference>
<accession>A0ABW9ERC4</accession>
<gene>
    <name evidence="1" type="ORF">PQQ73_35945</name>
</gene>
<evidence type="ECO:0000313" key="1">
    <source>
        <dbReference type="EMBL" id="MFM0721685.1"/>
    </source>
</evidence>
<dbReference type="Proteomes" id="UP001629392">
    <property type="component" value="Unassembled WGS sequence"/>
</dbReference>
<proteinExistence type="predicted"/>